<dbReference type="OrthoDB" id="3063824at2759"/>
<dbReference type="AlphaFoldDB" id="A0A0C3BJP3"/>
<keyword evidence="2" id="KW-1185">Reference proteome</keyword>
<protein>
    <submittedName>
        <fullName evidence="1">Uncharacterized protein</fullName>
    </submittedName>
</protein>
<name>A0A0C3BJP3_HEBCY</name>
<dbReference type="EMBL" id="KN831801">
    <property type="protein sequence ID" value="KIM36950.1"/>
    <property type="molecule type" value="Genomic_DNA"/>
</dbReference>
<dbReference type="Proteomes" id="UP000053424">
    <property type="component" value="Unassembled WGS sequence"/>
</dbReference>
<proteinExistence type="predicted"/>
<reference evidence="1 2" key="1">
    <citation type="submission" date="2014-04" db="EMBL/GenBank/DDBJ databases">
        <authorList>
            <consortium name="DOE Joint Genome Institute"/>
            <person name="Kuo A."/>
            <person name="Gay G."/>
            <person name="Dore J."/>
            <person name="Kohler A."/>
            <person name="Nagy L.G."/>
            <person name="Floudas D."/>
            <person name="Copeland A."/>
            <person name="Barry K.W."/>
            <person name="Cichocki N."/>
            <person name="Veneault-Fourrey C."/>
            <person name="LaButti K."/>
            <person name="Lindquist E.A."/>
            <person name="Lipzen A."/>
            <person name="Lundell T."/>
            <person name="Morin E."/>
            <person name="Murat C."/>
            <person name="Sun H."/>
            <person name="Tunlid A."/>
            <person name="Henrissat B."/>
            <person name="Grigoriev I.V."/>
            <person name="Hibbett D.S."/>
            <person name="Martin F."/>
            <person name="Nordberg H.P."/>
            <person name="Cantor M.N."/>
            <person name="Hua S.X."/>
        </authorList>
    </citation>
    <scope>NUCLEOTIDE SEQUENCE [LARGE SCALE GENOMIC DNA]</scope>
    <source>
        <strain evidence="2">h7</strain>
    </source>
</reference>
<organism evidence="1 2">
    <name type="scientific">Hebeloma cylindrosporum</name>
    <dbReference type="NCBI Taxonomy" id="76867"/>
    <lineage>
        <taxon>Eukaryota</taxon>
        <taxon>Fungi</taxon>
        <taxon>Dikarya</taxon>
        <taxon>Basidiomycota</taxon>
        <taxon>Agaricomycotina</taxon>
        <taxon>Agaricomycetes</taxon>
        <taxon>Agaricomycetidae</taxon>
        <taxon>Agaricales</taxon>
        <taxon>Agaricineae</taxon>
        <taxon>Hymenogastraceae</taxon>
        <taxon>Hebeloma</taxon>
    </lineage>
</organism>
<evidence type="ECO:0000313" key="2">
    <source>
        <dbReference type="Proteomes" id="UP000053424"/>
    </source>
</evidence>
<dbReference type="HOGENOM" id="CLU_087996_0_0_1"/>
<accession>A0A0C3BJP3</accession>
<reference evidence="2" key="2">
    <citation type="submission" date="2015-01" db="EMBL/GenBank/DDBJ databases">
        <title>Evolutionary Origins and Diversification of the Mycorrhizal Mutualists.</title>
        <authorList>
            <consortium name="DOE Joint Genome Institute"/>
            <consortium name="Mycorrhizal Genomics Consortium"/>
            <person name="Kohler A."/>
            <person name="Kuo A."/>
            <person name="Nagy L.G."/>
            <person name="Floudas D."/>
            <person name="Copeland A."/>
            <person name="Barry K.W."/>
            <person name="Cichocki N."/>
            <person name="Veneault-Fourrey C."/>
            <person name="LaButti K."/>
            <person name="Lindquist E.A."/>
            <person name="Lipzen A."/>
            <person name="Lundell T."/>
            <person name="Morin E."/>
            <person name="Murat C."/>
            <person name="Riley R."/>
            <person name="Ohm R."/>
            <person name="Sun H."/>
            <person name="Tunlid A."/>
            <person name="Henrissat B."/>
            <person name="Grigoriev I.V."/>
            <person name="Hibbett D.S."/>
            <person name="Martin F."/>
        </authorList>
    </citation>
    <scope>NUCLEOTIDE SEQUENCE [LARGE SCALE GENOMIC DNA]</scope>
    <source>
        <strain evidence="2">h7</strain>
    </source>
</reference>
<sequence>MVKKPPSSPDLEGRDVQAPIKLAESDSHSTAVQGNRGRILLSMVHSEGTSYAAILIPESYLEAMAMAVDAFHVQIVAEDIKVTDLVLKLGMKSSSGAMVWAPVRSEQWSYIVRDGDELRMGRDGAEFAAPKSAGPLVSFKSRQLNSREKKYSYRATLLPRTSEELKTFVRREFKLESDENFHLKREGADAVWMRIPLSQWLPVIREMVKEDPMCEVLVVRYK</sequence>
<evidence type="ECO:0000313" key="1">
    <source>
        <dbReference type="EMBL" id="KIM36950.1"/>
    </source>
</evidence>
<gene>
    <name evidence="1" type="ORF">M413DRAFT_448854</name>
</gene>